<dbReference type="InterPro" id="IPR036852">
    <property type="entry name" value="Peptidase_S8/S53_dom_sf"/>
</dbReference>
<dbReference type="InterPro" id="IPR015500">
    <property type="entry name" value="Peptidase_S8_subtilisin-rel"/>
</dbReference>
<feature type="active site" description="Charge relay system" evidence="5">
    <location>
        <position position="283"/>
    </location>
</feature>
<name>A0ABP8EM33_9MICO</name>
<dbReference type="PROSITE" id="PS00137">
    <property type="entry name" value="SUBTILASE_HIS"/>
    <property type="match status" value="1"/>
</dbReference>
<dbReference type="PRINTS" id="PR00723">
    <property type="entry name" value="SUBTILISIN"/>
</dbReference>
<dbReference type="Pfam" id="PF00082">
    <property type="entry name" value="Peptidase_S8"/>
    <property type="match status" value="1"/>
</dbReference>
<dbReference type="CDD" id="cd00306">
    <property type="entry name" value="Peptidases_S8_S53"/>
    <property type="match status" value="1"/>
</dbReference>
<keyword evidence="11" id="KW-1185">Reference proteome</keyword>
<evidence type="ECO:0000256" key="3">
    <source>
        <dbReference type="ARBA" id="ARBA00022801"/>
    </source>
</evidence>
<keyword evidence="4 5" id="KW-0720">Serine protease</keyword>
<dbReference type="RefSeq" id="WP_236866615.1">
    <property type="nucleotide sequence ID" value="NZ_BAABAZ010000007.1"/>
</dbReference>
<feature type="compositionally biased region" description="Low complexity" evidence="6">
    <location>
        <begin position="1"/>
        <end position="39"/>
    </location>
</feature>
<evidence type="ECO:0000259" key="9">
    <source>
        <dbReference type="Pfam" id="PF00082"/>
    </source>
</evidence>
<dbReference type="InterPro" id="IPR000209">
    <property type="entry name" value="Peptidase_S8/S53_dom"/>
</dbReference>
<feature type="region of interest" description="Disordered" evidence="6">
    <location>
        <begin position="1"/>
        <end position="58"/>
    </location>
</feature>
<dbReference type="PROSITE" id="PS51892">
    <property type="entry name" value="SUBTILASE"/>
    <property type="match status" value="1"/>
</dbReference>
<dbReference type="PANTHER" id="PTHR43806:SF11">
    <property type="entry name" value="CEREVISIN-RELATED"/>
    <property type="match status" value="1"/>
</dbReference>
<evidence type="ECO:0000256" key="8">
    <source>
        <dbReference type="SAM" id="SignalP"/>
    </source>
</evidence>
<keyword evidence="7" id="KW-1133">Transmembrane helix</keyword>
<dbReference type="PANTHER" id="PTHR43806">
    <property type="entry name" value="PEPTIDASE S8"/>
    <property type="match status" value="1"/>
</dbReference>
<evidence type="ECO:0000313" key="10">
    <source>
        <dbReference type="EMBL" id="GAA4285050.1"/>
    </source>
</evidence>
<dbReference type="Proteomes" id="UP001501586">
    <property type="component" value="Unassembled WGS sequence"/>
</dbReference>
<proteinExistence type="inferred from homology"/>
<evidence type="ECO:0000256" key="4">
    <source>
        <dbReference type="ARBA" id="ARBA00022825"/>
    </source>
</evidence>
<sequence length="452" mass="45223">MAPAAQAAAAPGAASAWAAPTPAATAPAPAGTPPAREAPAPGPADSTAPEPGPGQWFIEDYGIDELWPQTTGEGVTVAVIDSGVEDDHENLSDRVAGARDFSQSGTDGKTPIGPTETIHHGTAVAGVIAGSGEGAGPVGVAPDAAILSASMWLGTGLPDGAPSSREQAAEAIRWAADNGADVINMSLGWDDPSWPEAWDEAFAYAYSKDAVIVACVGNSSQGADQAWSPSTVPGVVGVGGLAEDGGVRTESTAPGIAVDLMGPAENIPVPFHTGGYAQAQGCSFAAPVVSGIVALLRSAQPELTADEVVAKLHSTATEVPGHDGRSSPGKPDPIVGWGRVQPGEALRAEVPADVPSASAALSQWVDMHRRADVEDPEGASDAETSQAALTEESKPGAAVDRTSVDPTGPIVLAGGGAAAALLVVLGLRSARRTAVQQRRSAAQEQGDSAGQE</sequence>
<dbReference type="PROSITE" id="PS00136">
    <property type="entry name" value="SUBTILASE_ASP"/>
    <property type="match status" value="1"/>
</dbReference>
<feature type="domain" description="Peptidase S8/S53" evidence="9">
    <location>
        <begin position="72"/>
        <end position="338"/>
    </location>
</feature>
<feature type="compositionally biased region" description="Polar residues" evidence="6">
    <location>
        <begin position="434"/>
        <end position="452"/>
    </location>
</feature>
<feature type="active site" description="Charge relay system" evidence="5">
    <location>
        <position position="120"/>
    </location>
</feature>
<feature type="region of interest" description="Disordered" evidence="6">
    <location>
        <begin position="371"/>
        <end position="404"/>
    </location>
</feature>
<organism evidence="10 11">
    <name type="scientific">Brevibacterium daeguense</name>
    <dbReference type="NCBI Taxonomy" id="909936"/>
    <lineage>
        <taxon>Bacteria</taxon>
        <taxon>Bacillati</taxon>
        <taxon>Actinomycetota</taxon>
        <taxon>Actinomycetes</taxon>
        <taxon>Micrococcales</taxon>
        <taxon>Brevibacteriaceae</taxon>
        <taxon>Brevibacterium</taxon>
    </lineage>
</organism>
<accession>A0ABP8EM33</accession>
<dbReference type="Gene3D" id="3.40.50.200">
    <property type="entry name" value="Peptidase S8/S53 domain"/>
    <property type="match status" value="1"/>
</dbReference>
<evidence type="ECO:0000256" key="1">
    <source>
        <dbReference type="ARBA" id="ARBA00011073"/>
    </source>
</evidence>
<keyword evidence="7" id="KW-0812">Transmembrane</keyword>
<feature type="region of interest" description="Disordered" evidence="6">
    <location>
        <begin position="97"/>
        <end position="117"/>
    </location>
</feature>
<reference evidence="11" key="1">
    <citation type="journal article" date="2019" name="Int. J. Syst. Evol. Microbiol.">
        <title>The Global Catalogue of Microorganisms (GCM) 10K type strain sequencing project: providing services to taxonomists for standard genome sequencing and annotation.</title>
        <authorList>
            <consortium name="The Broad Institute Genomics Platform"/>
            <consortium name="The Broad Institute Genome Sequencing Center for Infectious Disease"/>
            <person name="Wu L."/>
            <person name="Ma J."/>
        </authorList>
    </citation>
    <scope>NUCLEOTIDE SEQUENCE [LARGE SCALE GENOMIC DNA]</scope>
    <source>
        <strain evidence="11">JCM 17458</strain>
    </source>
</reference>
<comment type="caution">
    <text evidence="10">The sequence shown here is derived from an EMBL/GenBank/DDBJ whole genome shotgun (WGS) entry which is preliminary data.</text>
</comment>
<feature type="region of interest" description="Disordered" evidence="6">
    <location>
        <begin position="316"/>
        <end position="337"/>
    </location>
</feature>
<evidence type="ECO:0000256" key="2">
    <source>
        <dbReference type="ARBA" id="ARBA00022670"/>
    </source>
</evidence>
<dbReference type="EMBL" id="BAABAZ010000007">
    <property type="protein sequence ID" value="GAA4285050.1"/>
    <property type="molecule type" value="Genomic_DNA"/>
</dbReference>
<gene>
    <name evidence="10" type="ORF">GCM10022261_25810</name>
</gene>
<feature type="active site" description="Charge relay system" evidence="5">
    <location>
        <position position="81"/>
    </location>
</feature>
<keyword evidence="2 5" id="KW-0645">Protease</keyword>
<evidence type="ECO:0000313" key="11">
    <source>
        <dbReference type="Proteomes" id="UP001501586"/>
    </source>
</evidence>
<feature type="signal peptide" evidence="8">
    <location>
        <begin position="1"/>
        <end position="18"/>
    </location>
</feature>
<feature type="region of interest" description="Disordered" evidence="6">
    <location>
        <begin position="433"/>
        <end position="452"/>
    </location>
</feature>
<dbReference type="InterPro" id="IPR050131">
    <property type="entry name" value="Peptidase_S8_subtilisin-like"/>
</dbReference>
<keyword evidence="8" id="KW-0732">Signal</keyword>
<evidence type="ECO:0000256" key="7">
    <source>
        <dbReference type="SAM" id="Phobius"/>
    </source>
</evidence>
<keyword evidence="7" id="KW-0472">Membrane</keyword>
<feature type="chain" id="PRO_5047438336" description="Peptidase S8/S53 domain-containing protein" evidence="8">
    <location>
        <begin position="19"/>
        <end position="452"/>
    </location>
</feature>
<evidence type="ECO:0000256" key="6">
    <source>
        <dbReference type="SAM" id="MobiDB-lite"/>
    </source>
</evidence>
<evidence type="ECO:0000256" key="5">
    <source>
        <dbReference type="PROSITE-ProRule" id="PRU01240"/>
    </source>
</evidence>
<feature type="transmembrane region" description="Helical" evidence="7">
    <location>
        <begin position="410"/>
        <end position="430"/>
    </location>
</feature>
<protein>
    <recommendedName>
        <fullName evidence="9">Peptidase S8/S53 domain-containing protein</fullName>
    </recommendedName>
</protein>
<keyword evidence="3 5" id="KW-0378">Hydrolase</keyword>
<dbReference type="SUPFAM" id="SSF52743">
    <property type="entry name" value="Subtilisin-like"/>
    <property type="match status" value="1"/>
</dbReference>
<dbReference type="InterPro" id="IPR023827">
    <property type="entry name" value="Peptidase_S8_Asp-AS"/>
</dbReference>
<comment type="similarity">
    <text evidence="1 5">Belongs to the peptidase S8 family.</text>
</comment>
<dbReference type="InterPro" id="IPR022398">
    <property type="entry name" value="Peptidase_S8_His-AS"/>
</dbReference>